<dbReference type="PANTHER" id="PTHR36302">
    <property type="entry name" value="BLR7088 PROTEIN"/>
    <property type="match status" value="1"/>
</dbReference>
<accession>A0A382IW14</accession>
<dbReference type="Pfam" id="PF04314">
    <property type="entry name" value="PCuAC"/>
    <property type="match status" value="1"/>
</dbReference>
<reference evidence="1" key="1">
    <citation type="submission" date="2018-05" db="EMBL/GenBank/DDBJ databases">
        <authorList>
            <person name="Lanie J.A."/>
            <person name="Ng W.-L."/>
            <person name="Kazmierczak K.M."/>
            <person name="Andrzejewski T.M."/>
            <person name="Davidsen T.M."/>
            <person name="Wayne K.J."/>
            <person name="Tettelin H."/>
            <person name="Glass J.I."/>
            <person name="Rusch D."/>
            <person name="Podicherti R."/>
            <person name="Tsui H.-C.T."/>
            <person name="Winkler M.E."/>
        </authorList>
    </citation>
    <scope>NUCLEOTIDE SEQUENCE</scope>
</reference>
<dbReference type="Gene3D" id="2.60.40.1890">
    <property type="entry name" value="PCu(A)C copper chaperone"/>
    <property type="match status" value="1"/>
</dbReference>
<name>A0A382IW14_9ZZZZ</name>
<dbReference type="EMBL" id="UINC01069864">
    <property type="protein sequence ID" value="SVC03575.1"/>
    <property type="molecule type" value="Genomic_DNA"/>
</dbReference>
<dbReference type="AlphaFoldDB" id="A0A382IW14"/>
<evidence type="ECO:0008006" key="2">
    <source>
        <dbReference type="Google" id="ProtNLM"/>
    </source>
</evidence>
<sequence length="179" mass="19998">MSARVSKYRRIHNLISLVIFLFVILASDTSKILYANENTYNIGKLRISSFYLRGTIQSRPAAAYMTIQNSGQISDSLLSASSPMAGMIDFHETRVESGVAKMRQVRHIRVKPKSMTVLKPGGLHLMIKELKIPPIAGGIFVITLKFEHAGTVDIKFPIKTFSGTKMEHTPKKSTDHTKH</sequence>
<dbReference type="InterPro" id="IPR058248">
    <property type="entry name" value="Lxx211020-like"/>
</dbReference>
<dbReference type="PANTHER" id="PTHR36302:SF1">
    <property type="entry name" value="COPPER CHAPERONE PCU(A)C"/>
    <property type="match status" value="1"/>
</dbReference>
<dbReference type="InterPro" id="IPR036182">
    <property type="entry name" value="PCuAC_sf"/>
</dbReference>
<gene>
    <name evidence="1" type="ORF">METZ01_LOCUS256429</name>
</gene>
<protein>
    <recommendedName>
        <fullName evidence="2">Copper chaperone PCu(A)C</fullName>
    </recommendedName>
</protein>
<organism evidence="1">
    <name type="scientific">marine metagenome</name>
    <dbReference type="NCBI Taxonomy" id="408172"/>
    <lineage>
        <taxon>unclassified sequences</taxon>
        <taxon>metagenomes</taxon>
        <taxon>ecological metagenomes</taxon>
    </lineage>
</organism>
<evidence type="ECO:0000313" key="1">
    <source>
        <dbReference type="EMBL" id="SVC03575.1"/>
    </source>
</evidence>
<dbReference type="InterPro" id="IPR007410">
    <property type="entry name" value="LpqE-like"/>
</dbReference>
<dbReference type="SUPFAM" id="SSF110087">
    <property type="entry name" value="DR1885-like metal-binding protein"/>
    <property type="match status" value="1"/>
</dbReference>
<proteinExistence type="predicted"/>